<name>A0A2J8P607_PANTR</name>
<reference evidence="2 3" key="1">
    <citation type="submission" date="2017-12" db="EMBL/GenBank/DDBJ databases">
        <title>High-resolution comparative analysis of great ape genomes.</title>
        <authorList>
            <person name="Pollen A."/>
            <person name="Hastie A."/>
            <person name="Hormozdiari F."/>
            <person name="Dougherty M."/>
            <person name="Liu R."/>
            <person name="Chaisson M."/>
            <person name="Hoppe E."/>
            <person name="Hill C."/>
            <person name="Pang A."/>
            <person name="Hillier L."/>
            <person name="Baker C."/>
            <person name="Armstrong J."/>
            <person name="Shendure J."/>
            <person name="Paten B."/>
            <person name="Wilson R."/>
            <person name="Chao H."/>
            <person name="Schneider V."/>
            <person name="Ventura M."/>
            <person name="Kronenberg Z."/>
            <person name="Murali S."/>
            <person name="Gordon D."/>
            <person name="Cantsilieris S."/>
            <person name="Munson K."/>
            <person name="Nelson B."/>
            <person name="Raja A."/>
            <person name="Underwood J."/>
            <person name="Diekhans M."/>
            <person name="Fiddes I."/>
            <person name="Haussler D."/>
            <person name="Eichler E."/>
        </authorList>
    </citation>
    <scope>NUCLEOTIDE SEQUENCE [LARGE SCALE GENOMIC DNA]</scope>
    <source>
        <strain evidence="2">Yerkes chimp pedigree #C0471</strain>
    </source>
</reference>
<evidence type="ECO:0000313" key="2">
    <source>
        <dbReference type="EMBL" id="PNI79441.1"/>
    </source>
</evidence>
<proteinExistence type="predicted"/>
<dbReference type="EMBL" id="NBAG03000219">
    <property type="protein sequence ID" value="PNI79441.1"/>
    <property type="molecule type" value="Genomic_DNA"/>
</dbReference>
<sequence>MTSRKNGGGAHSWQETPWEQRRALGLQRAEMTMTANKNSSITHGAGGTKAPRGTLSRSQSVSPPPVLSPPRSPIYPLSDSETSACRYPSHSSSRVLLKDRHPPAPSPQNPQDPSPDTSPPTCPFKTASFGYLDRSPSACKREAQKESVQGAAQDVAGVAACLPLAQSTPFPGAAAGPRGVLLT</sequence>
<feature type="compositionally biased region" description="Polar residues" evidence="1">
    <location>
        <begin position="79"/>
        <end position="94"/>
    </location>
</feature>
<accession>A0A2J8P607</accession>
<feature type="compositionally biased region" description="Pro residues" evidence="1">
    <location>
        <begin position="103"/>
        <end position="122"/>
    </location>
</feature>
<comment type="caution">
    <text evidence="2">The sequence shown here is derived from an EMBL/GenBank/DDBJ whole genome shotgun (WGS) entry which is preliminary data.</text>
</comment>
<dbReference type="Proteomes" id="UP000236370">
    <property type="component" value="Unassembled WGS sequence"/>
</dbReference>
<feature type="region of interest" description="Disordered" evidence="1">
    <location>
        <begin position="1"/>
        <end position="127"/>
    </location>
</feature>
<feature type="compositionally biased region" description="Gly residues" evidence="1">
    <location>
        <begin position="1"/>
        <end position="10"/>
    </location>
</feature>
<feature type="compositionally biased region" description="Polar residues" evidence="1">
    <location>
        <begin position="33"/>
        <end position="42"/>
    </location>
</feature>
<protein>
    <submittedName>
        <fullName evidence="2">ST5 isoform 38</fullName>
    </submittedName>
</protein>
<gene>
    <name evidence="2" type="ORF">CK820_G0005822</name>
</gene>
<organism evidence="2 3">
    <name type="scientific">Pan troglodytes</name>
    <name type="common">Chimpanzee</name>
    <dbReference type="NCBI Taxonomy" id="9598"/>
    <lineage>
        <taxon>Eukaryota</taxon>
        <taxon>Metazoa</taxon>
        <taxon>Chordata</taxon>
        <taxon>Craniata</taxon>
        <taxon>Vertebrata</taxon>
        <taxon>Euteleostomi</taxon>
        <taxon>Mammalia</taxon>
        <taxon>Eutheria</taxon>
        <taxon>Euarchontoglires</taxon>
        <taxon>Primates</taxon>
        <taxon>Haplorrhini</taxon>
        <taxon>Catarrhini</taxon>
        <taxon>Hominidae</taxon>
        <taxon>Pan</taxon>
    </lineage>
</organism>
<dbReference type="AlphaFoldDB" id="A0A2J8P607"/>
<evidence type="ECO:0000313" key="3">
    <source>
        <dbReference type="Proteomes" id="UP000236370"/>
    </source>
</evidence>
<feature type="non-terminal residue" evidence="2">
    <location>
        <position position="183"/>
    </location>
</feature>
<evidence type="ECO:0000256" key="1">
    <source>
        <dbReference type="SAM" id="MobiDB-lite"/>
    </source>
</evidence>
<feature type="compositionally biased region" description="Pro residues" evidence="1">
    <location>
        <begin position="62"/>
        <end position="73"/>
    </location>
</feature>